<dbReference type="PROSITE" id="PS51257">
    <property type="entry name" value="PROKAR_LIPOPROTEIN"/>
    <property type="match status" value="1"/>
</dbReference>
<name>A0A8J6AWL8_9EUKA</name>
<keyword evidence="1" id="KW-1133">Transmembrane helix</keyword>
<comment type="caution">
    <text evidence="3">The sequence shown here is derived from an EMBL/GenBank/DDBJ whole genome shotgun (WGS) entry which is preliminary data.</text>
</comment>
<keyword evidence="3" id="KW-0449">Lipoprotein</keyword>
<feature type="transmembrane region" description="Helical" evidence="1">
    <location>
        <begin position="118"/>
        <end position="140"/>
    </location>
</feature>
<dbReference type="AlphaFoldDB" id="A0A8J6AWL8"/>
<gene>
    <name evidence="3" type="ORF">J8273_8176</name>
</gene>
<dbReference type="EMBL" id="JAHDYR010000066">
    <property type="protein sequence ID" value="KAG9390138.1"/>
    <property type="molecule type" value="Genomic_DNA"/>
</dbReference>
<feature type="signal peptide" evidence="2">
    <location>
        <begin position="1"/>
        <end position="19"/>
    </location>
</feature>
<accession>A0A8J6AWL8</accession>
<keyword evidence="4" id="KW-1185">Reference proteome</keyword>
<evidence type="ECO:0000313" key="4">
    <source>
        <dbReference type="Proteomes" id="UP000717585"/>
    </source>
</evidence>
<organism evidence="3 4">
    <name type="scientific">Carpediemonas membranifera</name>
    <dbReference type="NCBI Taxonomy" id="201153"/>
    <lineage>
        <taxon>Eukaryota</taxon>
        <taxon>Metamonada</taxon>
        <taxon>Carpediemonas-like organisms</taxon>
        <taxon>Carpediemonas</taxon>
    </lineage>
</organism>
<sequence>MRSISLIIVLLLVTACICADDEPNSFDFRKISVKWRPEVFSNYCNEEFPTDVGSCESACSADLVDPDYNQCYFNINTWYSLFVFPIAIFFTALFLAVVPVIVCWLCGALSPCCCCHHIIFIICSPCITLLTGALCVFFGLVGLVVAIIYLVYAFAMTTSLYYGTEPLSSKFKG</sequence>
<proteinExistence type="predicted"/>
<feature type="transmembrane region" description="Helical" evidence="1">
    <location>
        <begin position="146"/>
        <end position="164"/>
    </location>
</feature>
<dbReference type="Proteomes" id="UP000717585">
    <property type="component" value="Unassembled WGS sequence"/>
</dbReference>
<reference evidence="3" key="1">
    <citation type="submission" date="2021-05" db="EMBL/GenBank/DDBJ databases">
        <title>A free-living protist that lacks canonical eukaryotic 1 DNA replication and segregation systems.</title>
        <authorList>
            <person name="Salas-Leiva D.E."/>
            <person name="Tromer E.C."/>
            <person name="Curtis B.A."/>
            <person name="Jerlstrom-Hultqvist J."/>
            <person name="Kolisko M."/>
            <person name="Yi Z."/>
            <person name="Salas-Leiva J.S."/>
            <person name="Gallot-Lavallee L."/>
            <person name="Kops G.J.P.L."/>
            <person name="Archibald J.M."/>
            <person name="Simpson A.G.B."/>
            <person name="Roger A.J."/>
        </authorList>
    </citation>
    <scope>NUCLEOTIDE SEQUENCE</scope>
    <source>
        <strain evidence="3">BICM</strain>
    </source>
</reference>
<evidence type="ECO:0000313" key="3">
    <source>
        <dbReference type="EMBL" id="KAG9390138.1"/>
    </source>
</evidence>
<keyword evidence="2" id="KW-0732">Signal</keyword>
<protein>
    <submittedName>
        <fullName evidence="3">Prokaryotic membrane lipoprotein lipid attachment site</fullName>
    </submittedName>
</protein>
<keyword evidence="1" id="KW-0472">Membrane</keyword>
<evidence type="ECO:0000256" key="1">
    <source>
        <dbReference type="SAM" id="Phobius"/>
    </source>
</evidence>
<feature type="chain" id="PRO_5035212322" evidence="2">
    <location>
        <begin position="20"/>
        <end position="173"/>
    </location>
</feature>
<evidence type="ECO:0000256" key="2">
    <source>
        <dbReference type="SAM" id="SignalP"/>
    </source>
</evidence>
<keyword evidence="1" id="KW-0812">Transmembrane</keyword>
<feature type="transmembrane region" description="Helical" evidence="1">
    <location>
        <begin position="82"/>
        <end position="106"/>
    </location>
</feature>